<evidence type="ECO:0000313" key="2">
    <source>
        <dbReference type="Proteomes" id="UP000034107"/>
    </source>
</evidence>
<gene>
    <name evidence="1" type="ORF">UX31_C0014G0001</name>
</gene>
<evidence type="ECO:0000313" key="1">
    <source>
        <dbReference type="EMBL" id="KKU21705.1"/>
    </source>
</evidence>
<reference evidence="1 2" key="1">
    <citation type="journal article" date="2015" name="Nature">
        <title>rRNA introns, odd ribosomes, and small enigmatic genomes across a large radiation of phyla.</title>
        <authorList>
            <person name="Brown C.T."/>
            <person name="Hug L.A."/>
            <person name="Thomas B.C."/>
            <person name="Sharon I."/>
            <person name="Castelle C.J."/>
            <person name="Singh A."/>
            <person name="Wilkins M.J."/>
            <person name="Williams K.H."/>
            <person name="Banfield J.F."/>
        </authorList>
    </citation>
    <scope>NUCLEOTIDE SEQUENCE [LARGE SCALE GENOMIC DNA]</scope>
</reference>
<organism evidence="1 2">
    <name type="scientific">Candidatus Nomurabacteria bacterium GW2011_GWA1_46_11</name>
    <dbReference type="NCBI Taxonomy" id="1618732"/>
    <lineage>
        <taxon>Bacteria</taxon>
        <taxon>Candidatus Nomuraibacteriota</taxon>
    </lineage>
</organism>
<accession>A0A0G1RLA3</accession>
<name>A0A0G1RLA3_9BACT</name>
<comment type="caution">
    <text evidence="1">The sequence shown here is derived from an EMBL/GenBank/DDBJ whole genome shotgun (WGS) entry which is preliminary data.</text>
</comment>
<sequence length="72" mass="7926">MHYLTMGPIGGSPEEAAYLDVTPDDLADRRKRIVCGAIHEPDDGMCVDLRAIYLTSLNRTKTQEGISEFSAI</sequence>
<dbReference type="Proteomes" id="UP000034107">
    <property type="component" value="Unassembled WGS sequence"/>
</dbReference>
<proteinExistence type="predicted"/>
<dbReference type="EMBL" id="LCLS01000014">
    <property type="protein sequence ID" value="KKU21705.1"/>
    <property type="molecule type" value="Genomic_DNA"/>
</dbReference>
<dbReference type="AlphaFoldDB" id="A0A0G1RLA3"/>
<protein>
    <submittedName>
        <fullName evidence="1">Uncharacterized protein</fullName>
    </submittedName>
</protein>